<protein>
    <submittedName>
        <fullName evidence="3">Glycosyl hydrolases family 18-domain-containing protein</fullName>
    </submittedName>
</protein>
<dbReference type="PANTHER" id="PTHR11177:SF317">
    <property type="entry name" value="CHITINASE 12-RELATED"/>
    <property type="match status" value="1"/>
</dbReference>
<evidence type="ECO:0000313" key="4">
    <source>
        <dbReference type="Proteomes" id="UP000271241"/>
    </source>
</evidence>
<dbReference type="InterPro" id="IPR001223">
    <property type="entry name" value="Glyco_hydro18_cat"/>
</dbReference>
<gene>
    <name evidence="3" type="ORF">THASP1DRAFT_31725</name>
</gene>
<dbReference type="Pfam" id="PF00704">
    <property type="entry name" value="Glyco_hydro_18"/>
    <property type="match status" value="1"/>
</dbReference>
<dbReference type="EMBL" id="KZ992880">
    <property type="protein sequence ID" value="RKP06453.1"/>
    <property type="molecule type" value="Genomic_DNA"/>
</dbReference>
<sequence>MTQEPVTQYAPFDRTSVPRGDQNDGQWGDPCPGAKWDFSGIWQWRNLRQQGVLTTPTTAAAPWKRFWDSVSQTPWLFNTADKTFISYDDTQSLSIKTKYARCSGLGGVMVWALHQDNGELMDTVQEINGNGAC</sequence>
<evidence type="ECO:0000256" key="1">
    <source>
        <dbReference type="SAM" id="MobiDB-lite"/>
    </source>
</evidence>
<dbReference type="InterPro" id="IPR050314">
    <property type="entry name" value="Glycosyl_Hydrlase_18"/>
</dbReference>
<dbReference type="OrthoDB" id="76388at2759"/>
<dbReference type="PROSITE" id="PS51910">
    <property type="entry name" value="GH18_2"/>
    <property type="match status" value="1"/>
</dbReference>
<dbReference type="AlphaFoldDB" id="A0A4P9XKV2"/>
<accession>A0A4P9XKV2</accession>
<keyword evidence="4" id="KW-1185">Reference proteome</keyword>
<reference evidence="4" key="1">
    <citation type="journal article" date="2018" name="Nat. Microbiol.">
        <title>Leveraging single-cell genomics to expand the fungal tree of life.</title>
        <authorList>
            <person name="Ahrendt S.R."/>
            <person name="Quandt C.A."/>
            <person name="Ciobanu D."/>
            <person name="Clum A."/>
            <person name="Salamov A."/>
            <person name="Andreopoulos B."/>
            <person name="Cheng J.F."/>
            <person name="Woyke T."/>
            <person name="Pelin A."/>
            <person name="Henrissat B."/>
            <person name="Reynolds N.K."/>
            <person name="Benny G.L."/>
            <person name="Smith M.E."/>
            <person name="James T.Y."/>
            <person name="Grigoriev I.V."/>
        </authorList>
    </citation>
    <scope>NUCLEOTIDE SEQUENCE [LARGE SCALE GENOMIC DNA]</scope>
    <source>
        <strain evidence="4">RSA 1356</strain>
    </source>
</reference>
<evidence type="ECO:0000259" key="2">
    <source>
        <dbReference type="PROSITE" id="PS51910"/>
    </source>
</evidence>
<evidence type="ECO:0000313" key="3">
    <source>
        <dbReference type="EMBL" id="RKP06453.1"/>
    </source>
</evidence>
<dbReference type="Gene3D" id="3.20.20.80">
    <property type="entry name" value="Glycosidases"/>
    <property type="match status" value="1"/>
</dbReference>
<dbReference type="SUPFAM" id="SSF54556">
    <property type="entry name" value="Chitinase insertion domain"/>
    <property type="match status" value="1"/>
</dbReference>
<dbReference type="GO" id="GO:0016787">
    <property type="term" value="F:hydrolase activity"/>
    <property type="evidence" value="ECO:0007669"/>
    <property type="project" value="UniProtKB-KW"/>
</dbReference>
<dbReference type="SUPFAM" id="SSF51445">
    <property type="entry name" value="(Trans)glycosidases"/>
    <property type="match status" value="1"/>
</dbReference>
<feature type="region of interest" description="Disordered" evidence="1">
    <location>
        <begin position="1"/>
        <end position="30"/>
    </location>
</feature>
<dbReference type="Gene3D" id="3.10.50.10">
    <property type="match status" value="1"/>
</dbReference>
<dbReference type="InterPro" id="IPR029070">
    <property type="entry name" value="Chitinase_insertion_sf"/>
</dbReference>
<proteinExistence type="predicted"/>
<dbReference type="PANTHER" id="PTHR11177">
    <property type="entry name" value="CHITINASE"/>
    <property type="match status" value="1"/>
</dbReference>
<dbReference type="Proteomes" id="UP000271241">
    <property type="component" value="Unassembled WGS sequence"/>
</dbReference>
<dbReference type="GO" id="GO:0005975">
    <property type="term" value="P:carbohydrate metabolic process"/>
    <property type="evidence" value="ECO:0007669"/>
    <property type="project" value="InterPro"/>
</dbReference>
<feature type="domain" description="GH18" evidence="2">
    <location>
        <begin position="1"/>
        <end position="131"/>
    </location>
</feature>
<organism evidence="3 4">
    <name type="scientific">Thamnocephalis sphaerospora</name>
    <dbReference type="NCBI Taxonomy" id="78915"/>
    <lineage>
        <taxon>Eukaryota</taxon>
        <taxon>Fungi</taxon>
        <taxon>Fungi incertae sedis</taxon>
        <taxon>Zoopagomycota</taxon>
        <taxon>Zoopagomycotina</taxon>
        <taxon>Zoopagomycetes</taxon>
        <taxon>Zoopagales</taxon>
        <taxon>Sigmoideomycetaceae</taxon>
        <taxon>Thamnocephalis</taxon>
    </lineage>
</organism>
<dbReference type="InterPro" id="IPR017853">
    <property type="entry name" value="GH"/>
</dbReference>
<keyword evidence="3" id="KW-0378">Hydrolase</keyword>
<dbReference type="STRING" id="78915.A0A4P9XKV2"/>
<name>A0A4P9XKV2_9FUNG</name>